<feature type="transmembrane region" description="Helical" evidence="7">
    <location>
        <begin position="295"/>
        <end position="321"/>
    </location>
</feature>
<dbReference type="PROSITE" id="PS50850">
    <property type="entry name" value="MFS"/>
    <property type="match status" value="1"/>
</dbReference>
<dbReference type="InterPro" id="IPR036259">
    <property type="entry name" value="MFS_trans_sf"/>
</dbReference>
<dbReference type="SUPFAM" id="SSF103473">
    <property type="entry name" value="MFS general substrate transporter"/>
    <property type="match status" value="1"/>
</dbReference>
<keyword evidence="2" id="KW-0813">Transport</keyword>
<feature type="transmembrane region" description="Helical" evidence="7">
    <location>
        <begin position="333"/>
        <end position="357"/>
    </location>
</feature>
<dbReference type="GO" id="GO:0022857">
    <property type="term" value="F:transmembrane transporter activity"/>
    <property type="evidence" value="ECO:0007669"/>
    <property type="project" value="InterPro"/>
</dbReference>
<keyword evidence="6" id="KW-0325">Glycoprotein</keyword>
<feature type="transmembrane region" description="Helical" evidence="7">
    <location>
        <begin position="197"/>
        <end position="216"/>
    </location>
</feature>
<feature type="transmembrane region" description="Helical" evidence="7">
    <location>
        <begin position="364"/>
        <end position="384"/>
    </location>
</feature>
<keyword evidence="5 7" id="KW-0472">Membrane</keyword>
<organism evidence="9 10">
    <name type="scientific">Fusarium acutatum</name>
    <dbReference type="NCBI Taxonomy" id="78861"/>
    <lineage>
        <taxon>Eukaryota</taxon>
        <taxon>Fungi</taxon>
        <taxon>Dikarya</taxon>
        <taxon>Ascomycota</taxon>
        <taxon>Pezizomycotina</taxon>
        <taxon>Sordariomycetes</taxon>
        <taxon>Hypocreomycetidae</taxon>
        <taxon>Hypocreales</taxon>
        <taxon>Nectriaceae</taxon>
        <taxon>Fusarium</taxon>
        <taxon>Fusarium fujikuroi species complex</taxon>
    </lineage>
</organism>
<keyword evidence="4 7" id="KW-1133">Transmembrane helix</keyword>
<evidence type="ECO:0000256" key="1">
    <source>
        <dbReference type="ARBA" id="ARBA00004141"/>
    </source>
</evidence>
<gene>
    <name evidence="9" type="ORF">FACUT_11155</name>
</gene>
<comment type="caution">
    <text evidence="9">The sequence shown here is derived from an EMBL/GenBank/DDBJ whole genome shotgun (WGS) entry which is preliminary data.</text>
</comment>
<sequence length="514" mass="57599">MTMISPKEHPSQDHIERVSSTATGVEKLDKIDTVHQDEALKVLLNYDGDSTWSPDEEAKLVRKIDRRLLVILVLTFAIQFHDKFLFSHAAIFGMRTDLELTVGNRFSMASSIFYLGYIVGAYPATFLAQKFPIHIVVFTMVFLWGTCVLAGGWCNSFRELYVQRFFLGLLESGVSPVWMMVVGGWYTKVEQTFRMGVWFAAAPMMAIPAPLINFGLGHIKGSLSPWRYMFIFAGCITIVWAFVILFCMDPDPITARRLSDREKFIAVSRLRVNNSGVRNTHFKREQVFEALGSPLFWLLFFMSATVNTVNAVTSTFTPLIINVSMGYTGLKSLLLTMPTGAVGVIVTLALSWVATVFSRYNLRIWSYTFSSSILLLSCILIWNVPQMANGSKLVCLYLLAFHPAAYAVLMNLSIANVAGYTKRSTVSAGLFVGYCVGNFAGPLTFLQSESPRYTTGWTFITACLASTILMGMLYRFLCQSANKSREAAGVDESFDNAYVDDMTDVSNLHFRYIY</sequence>
<feature type="transmembrane region" description="Helical" evidence="7">
    <location>
        <begin position="426"/>
        <end position="445"/>
    </location>
</feature>
<dbReference type="Proteomes" id="UP000536711">
    <property type="component" value="Unassembled WGS sequence"/>
</dbReference>
<dbReference type="PANTHER" id="PTHR43791:SF35">
    <property type="entry name" value="MAJOR FACILITATOR SUPERFAMILY (MFS) PROFILE DOMAIN-CONTAINING PROTEIN"/>
    <property type="match status" value="1"/>
</dbReference>
<feature type="transmembrane region" description="Helical" evidence="7">
    <location>
        <begin position="228"/>
        <end position="248"/>
    </location>
</feature>
<feature type="domain" description="Major facilitator superfamily (MFS) profile" evidence="8">
    <location>
        <begin position="68"/>
        <end position="483"/>
    </location>
</feature>
<dbReference type="InterPro" id="IPR011701">
    <property type="entry name" value="MFS"/>
</dbReference>
<evidence type="ECO:0000256" key="7">
    <source>
        <dbReference type="SAM" id="Phobius"/>
    </source>
</evidence>
<proteinExistence type="predicted"/>
<feature type="transmembrane region" description="Helical" evidence="7">
    <location>
        <begin position="106"/>
        <end position="128"/>
    </location>
</feature>
<reference evidence="9 10" key="1">
    <citation type="submission" date="2020-01" db="EMBL/GenBank/DDBJ databases">
        <title>Identification and distribution of gene clusters putatively required for synthesis of sphingolipid metabolism inhibitors in phylogenetically diverse species of the filamentous fungus Fusarium.</title>
        <authorList>
            <person name="Kim H.-S."/>
            <person name="Busman M."/>
            <person name="Brown D.W."/>
            <person name="Divon H."/>
            <person name="Uhlig S."/>
            <person name="Proctor R.H."/>
        </authorList>
    </citation>
    <scope>NUCLEOTIDE SEQUENCE [LARGE SCALE GENOMIC DNA]</scope>
    <source>
        <strain evidence="9 10">NRRL 13308</strain>
    </source>
</reference>
<evidence type="ECO:0000313" key="9">
    <source>
        <dbReference type="EMBL" id="KAF4420532.1"/>
    </source>
</evidence>
<comment type="subcellular location">
    <subcellularLocation>
        <location evidence="1">Membrane</location>
        <topology evidence="1">Multi-pass membrane protein</topology>
    </subcellularLocation>
</comment>
<dbReference type="AlphaFoldDB" id="A0A8H4JHS5"/>
<evidence type="ECO:0000256" key="5">
    <source>
        <dbReference type="ARBA" id="ARBA00023136"/>
    </source>
</evidence>
<feature type="transmembrane region" description="Helical" evidence="7">
    <location>
        <begin position="457"/>
        <end position="477"/>
    </location>
</feature>
<evidence type="ECO:0000259" key="8">
    <source>
        <dbReference type="PROSITE" id="PS50850"/>
    </source>
</evidence>
<feature type="transmembrane region" description="Helical" evidence="7">
    <location>
        <begin position="165"/>
        <end position="185"/>
    </location>
</feature>
<protein>
    <submittedName>
        <fullName evidence="9">Transporter</fullName>
    </submittedName>
</protein>
<dbReference type="OrthoDB" id="2985014at2759"/>
<dbReference type="Pfam" id="PF07690">
    <property type="entry name" value="MFS_1"/>
    <property type="match status" value="1"/>
</dbReference>
<evidence type="ECO:0000256" key="4">
    <source>
        <dbReference type="ARBA" id="ARBA00022989"/>
    </source>
</evidence>
<dbReference type="GO" id="GO:0016020">
    <property type="term" value="C:membrane"/>
    <property type="evidence" value="ECO:0007669"/>
    <property type="project" value="UniProtKB-SubCell"/>
</dbReference>
<feature type="transmembrane region" description="Helical" evidence="7">
    <location>
        <begin position="68"/>
        <end position="86"/>
    </location>
</feature>
<feature type="transmembrane region" description="Helical" evidence="7">
    <location>
        <begin position="135"/>
        <end position="153"/>
    </location>
</feature>
<evidence type="ECO:0000256" key="6">
    <source>
        <dbReference type="ARBA" id="ARBA00023180"/>
    </source>
</evidence>
<evidence type="ECO:0000256" key="2">
    <source>
        <dbReference type="ARBA" id="ARBA00022448"/>
    </source>
</evidence>
<keyword evidence="10" id="KW-1185">Reference proteome</keyword>
<dbReference type="PANTHER" id="PTHR43791">
    <property type="entry name" value="PERMEASE-RELATED"/>
    <property type="match status" value="1"/>
</dbReference>
<dbReference type="InterPro" id="IPR020846">
    <property type="entry name" value="MFS_dom"/>
</dbReference>
<feature type="transmembrane region" description="Helical" evidence="7">
    <location>
        <begin position="396"/>
        <end position="414"/>
    </location>
</feature>
<name>A0A8H4JHS5_9HYPO</name>
<keyword evidence="3 7" id="KW-0812">Transmembrane</keyword>
<dbReference type="EMBL" id="JAADJF010000368">
    <property type="protein sequence ID" value="KAF4420532.1"/>
    <property type="molecule type" value="Genomic_DNA"/>
</dbReference>
<accession>A0A8H4JHS5</accession>
<evidence type="ECO:0000313" key="10">
    <source>
        <dbReference type="Proteomes" id="UP000536711"/>
    </source>
</evidence>
<dbReference type="Gene3D" id="1.20.1250.20">
    <property type="entry name" value="MFS general substrate transporter like domains"/>
    <property type="match status" value="2"/>
</dbReference>
<evidence type="ECO:0000256" key="3">
    <source>
        <dbReference type="ARBA" id="ARBA00022692"/>
    </source>
</evidence>